<keyword evidence="13" id="KW-1185">Reference proteome</keyword>
<dbReference type="PROSITE" id="PS00330">
    <property type="entry name" value="HEMOLYSIN_CALCIUM"/>
    <property type="match status" value="1"/>
</dbReference>
<dbReference type="SMART" id="SM00112">
    <property type="entry name" value="CA"/>
    <property type="match status" value="8"/>
</dbReference>
<dbReference type="InterPro" id="IPR013858">
    <property type="entry name" value="Peptidase_M10B_C"/>
</dbReference>
<evidence type="ECO:0000256" key="9">
    <source>
        <dbReference type="ARBA" id="ARBA00022989"/>
    </source>
</evidence>
<dbReference type="RefSeq" id="WP_135983128.1">
    <property type="nucleotide sequence ID" value="NZ_JAASQM010000001.1"/>
</dbReference>
<evidence type="ECO:0000256" key="10">
    <source>
        <dbReference type="ARBA" id="ARBA00023136"/>
    </source>
</evidence>
<evidence type="ECO:0000256" key="7">
    <source>
        <dbReference type="ARBA" id="ARBA00022837"/>
    </source>
</evidence>
<dbReference type="PROSITE" id="PS50268">
    <property type="entry name" value="CADHERIN_2"/>
    <property type="match status" value="8"/>
</dbReference>
<organism evidence="12 13">
    <name type="scientific">Sphingomonas naasensis</name>
    <dbReference type="NCBI Taxonomy" id="1344951"/>
    <lineage>
        <taxon>Bacteria</taxon>
        <taxon>Pseudomonadati</taxon>
        <taxon>Pseudomonadota</taxon>
        <taxon>Alphaproteobacteria</taxon>
        <taxon>Sphingomonadales</taxon>
        <taxon>Sphingomonadaceae</taxon>
        <taxon>Sphingomonas</taxon>
    </lineage>
</organism>
<proteinExistence type="predicted"/>
<dbReference type="InterPro" id="IPR001343">
    <property type="entry name" value="Hemolysn_Ca-bd"/>
</dbReference>
<dbReference type="InterPro" id="IPR011049">
    <property type="entry name" value="Serralysin-like_metalloprot_C"/>
</dbReference>
<accession>A0A4S1WUT1</accession>
<dbReference type="CDD" id="cd11304">
    <property type="entry name" value="Cadherin_repeat"/>
    <property type="match status" value="8"/>
</dbReference>
<dbReference type="GO" id="GO:0016020">
    <property type="term" value="C:membrane"/>
    <property type="evidence" value="ECO:0007669"/>
    <property type="project" value="UniProtKB-SubCell"/>
</dbReference>
<dbReference type="GO" id="GO:0005615">
    <property type="term" value="C:extracellular space"/>
    <property type="evidence" value="ECO:0007669"/>
    <property type="project" value="InterPro"/>
</dbReference>
<keyword evidence="5" id="KW-0812">Transmembrane</keyword>
<dbReference type="InterPro" id="IPR050971">
    <property type="entry name" value="Cadherin-domain_protein"/>
</dbReference>
<keyword evidence="7" id="KW-0106">Calcium</keyword>
<sequence>MSSYGGVGAASNVNTQTAGDQLRQSVTRLADGSLIAVWETTNTTQDGSGSAIIMRHLSATGVPIGSEVVVNSQTAGSQTKAQVSALAGGGYVVTWQTADTTQDGSGTAVKAQIFDAAGAAVGSEFRVNSFTSLDQLQPTVTGLADGSFVVAWHSTDTSRDGAGWALEGQRFSASGAALGSEFRINSSAFGSQNNADIAALANGGFVVTWQIGNSGSSNATARVYDANGVAQGNDILVTNSVGELDTTVVALADGGFAVAYARGSGIFFQRFDAARAKVGAEVYVGDGLLPEIATLTEGGFVIGWRANGSQMQARAYDATGVATSAAFTLNTDTNTGIEGSLVGLAGGGFASFSSSGSSGTGTGQDVRVQIFQPLPNVAPELGAATRNIAIAENGTTVATITATDDGSPSALTYSIFGGADAARFTINATTGALRFAVAPNYEAPTDAGGNNVYDVIVRASDGALADTQAIAVTVTNVNEAPVISSNGGGTTAAITLAENSGVAATVVAADPESTTLVYSISGGVDAARFAINAATGVLSFVANPDFEAPADSGGDNVYNVIVRASDGSLVDTQTLTITVQNANEAPAITSPASFAASENDTLVGVMTSSDPEGTAASWSIAGGADAALFSIDATTGELRFVDAPDFEAPGDADGDNVYDVVVRASDGSLSTDQALTVTVGNVNEGVTFTSLPLGEAVALFRPENAGEVFTFTAADADGDAVSYTLSGADAALFTIDAATGAVSFVGTPDYEAPGSSGGTNNYVFTVTASDGVFSASRAVGVGVYNVNEGLSITSNGGGVSAAIGATENSVAVTTVTASDLDGDTPVFAIAGGADAALFSIDAATGALAFVAAPDFEAPGDADGDNVYDVVVSAGDGSFVTAQTLAVSVGNVNEGVAFTTLPAGEAVALFRPENGSEVFTFTAADADGDAVSYSLSGADAALFAIDAATGAVSFVGAPDFEAPGSSGGTNNYFFTVTASDGALSASRDVGVGVYNVNEGLAITSGGGAIGVAENGVAVTTVTASDLDGDTPVFAIAGGADAALFSIDAATGALAFVAAPDFEAPGDADGDNVYDVVVSAGDGAFVTTQALAVTIGNVNEGLAIASFGGGASAGIGIAENGTAIGTVFATDSDGDAISYAIAGGADAARFAIDANSGALRFVAAPDFEAPGDAGGDNVYDVIVSASDGGFVDTQALAVTVLDLREGNVITGTNAANTISTSTSASGQPRATQYEDSIYGLGGNDTISAAGGADFVDGGAGNDKITGGAGADILTGGAGADRFIYTATGDSQFGAMDVITDFSRSQTDRIDLSAIDARSTTTGNQSFAFIGTAAFSHVAGQLRYEQHDGSTFVSADVNGDGAADFALQLNGSILLTTAEFVL</sequence>
<dbReference type="Proteomes" id="UP000309848">
    <property type="component" value="Unassembled WGS sequence"/>
</dbReference>
<dbReference type="GO" id="GO:0005509">
    <property type="term" value="F:calcium ion binding"/>
    <property type="evidence" value="ECO:0007669"/>
    <property type="project" value="InterPro"/>
</dbReference>
<feature type="domain" description="Cadherin" evidence="11">
    <location>
        <begin position="708"/>
        <end position="827"/>
    </location>
</feature>
<evidence type="ECO:0000313" key="13">
    <source>
        <dbReference type="Proteomes" id="UP000309848"/>
    </source>
</evidence>
<reference evidence="12 13" key="1">
    <citation type="submission" date="2019-04" db="EMBL/GenBank/DDBJ databases">
        <title>Sphingomonas psychrotolerans sp. nov., isolated from soil in the Tianshan Mountains, Xinjiang, China.</title>
        <authorList>
            <person name="Luo Y."/>
            <person name="Sheng H."/>
        </authorList>
    </citation>
    <scope>NUCLEOTIDE SEQUENCE [LARGE SCALE GENOMIC DNA]</scope>
    <source>
        <strain evidence="12 13">KIS18-15</strain>
    </source>
</reference>
<dbReference type="SUPFAM" id="SSF51120">
    <property type="entry name" value="beta-Roll"/>
    <property type="match status" value="1"/>
</dbReference>
<evidence type="ECO:0000256" key="5">
    <source>
        <dbReference type="ARBA" id="ARBA00022692"/>
    </source>
</evidence>
<dbReference type="Pfam" id="PF00353">
    <property type="entry name" value="HemolysinCabind"/>
    <property type="match status" value="1"/>
</dbReference>
<keyword evidence="4" id="KW-0964">Secreted</keyword>
<feature type="domain" description="Cadherin" evidence="11">
    <location>
        <begin position="914"/>
        <end position="1032"/>
    </location>
</feature>
<evidence type="ECO:0000256" key="4">
    <source>
        <dbReference type="ARBA" id="ARBA00022525"/>
    </source>
</evidence>
<feature type="domain" description="Cadherin" evidence="11">
    <location>
        <begin position="488"/>
        <end position="588"/>
    </location>
</feature>
<feature type="domain" description="Cadherin" evidence="11">
    <location>
        <begin position="1032"/>
        <end position="1105"/>
    </location>
</feature>
<keyword evidence="10" id="KW-0472">Membrane</keyword>
<keyword evidence="9" id="KW-1133">Transmembrane helix</keyword>
<dbReference type="PANTHER" id="PTHR24025">
    <property type="entry name" value="DESMOGLEIN FAMILY MEMBER"/>
    <property type="match status" value="1"/>
</dbReference>
<name>A0A4S1WUT1_9SPHN</name>
<evidence type="ECO:0000256" key="3">
    <source>
        <dbReference type="ARBA" id="ARBA00004613"/>
    </source>
</evidence>
<dbReference type="Gene3D" id="2.150.10.10">
    <property type="entry name" value="Serralysin-like metalloprotease, C-terminal"/>
    <property type="match status" value="1"/>
</dbReference>
<dbReference type="GO" id="GO:0005911">
    <property type="term" value="C:cell-cell junction"/>
    <property type="evidence" value="ECO:0007669"/>
    <property type="project" value="TreeGrafter"/>
</dbReference>
<dbReference type="SUPFAM" id="SSF49313">
    <property type="entry name" value="Cadherin-like"/>
    <property type="match status" value="8"/>
</dbReference>
<evidence type="ECO:0000256" key="1">
    <source>
        <dbReference type="ARBA" id="ARBA00001913"/>
    </source>
</evidence>
<dbReference type="Pfam" id="PF08548">
    <property type="entry name" value="Peptidase_M10_C"/>
    <property type="match status" value="1"/>
</dbReference>
<evidence type="ECO:0000313" key="12">
    <source>
        <dbReference type="EMBL" id="TGX46515.1"/>
    </source>
</evidence>
<dbReference type="InterPro" id="IPR015919">
    <property type="entry name" value="Cadherin-like_sf"/>
</dbReference>
<dbReference type="EMBL" id="SRXU01000001">
    <property type="protein sequence ID" value="TGX46515.1"/>
    <property type="molecule type" value="Genomic_DNA"/>
</dbReference>
<feature type="domain" description="Cadherin" evidence="11">
    <location>
        <begin position="394"/>
        <end position="483"/>
    </location>
</feature>
<dbReference type="PANTHER" id="PTHR24025:SF23">
    <property type="entry name" value="NEURAL-CADHERIN"/>
    <property type="match status" value="1"/>
</dbReference>
<dbReference type="InterPro" id="IPR002126">
    <property type="entry name" value="Cadherin-like_dom"/>
</dbReference>
<keyword evidence="6" id="KW-0677">Repeat</keyword>
<dbReference type="Gene3D" id="2.60.40.60">
    <property type="entry name" value="Cadherins"/>
    <property type="match status" value="8"/>
</dbReference>
<evidence type="ECO:0000259" key="11">
    <source>
        <dbReference type="PROSITE" id="PS50268"/>
    </source>
</evidence>
<dbReference type="OrthoDB" id="9773411at2"/>
<keyword evidence="8" id="KW-0130">Cell adhesion</keyword>
<protein>
    <recommendedName>
        <fullName evidence="11">Cadherin domain-containing protein</fullName>
    </recommendedName>
</protein>
<dbReference type="InterPro" id="IPR018511">
    <property type="entry name" value="Hemolysin-typ_Ca-bd_CS"/>
</dbReference>
<comment type="cofactor">
    <cofactor evidence="1">
        <name>Ca(2+)</name>
        <dbReference type="ChEBI" id="CHEBI:29108"/>
    </cofactor>
</comment>
<evidence type="ECO:0000256" key="8">
    <source>
        <dbReference type="ARBA" id="ARBA00022889"/>
    </source>
</evidence>
<evidence type="ECO:0000256" key="6">
    <source>
        <dbReference type="ARBA" id="ARBA00022737"/>
    </source>
</evidence>
<evidence type="ECO:0000256" key="2">
    <source>
        <dbReference type="ARBA" id="ARBA00004370"/>
    </source>
</evidence>
<dbReference type="PRINTS" id="PR00313">
    <property type="entry name" value="CABNDNGRPT"/>
</dbReference>
<gene>
    <name evidence="12" type="ORF">E5A74_05065</name>
</gene>
<feature type="domain" description="Cadherin" evidence="11">
    <location>
        <begin position="1119"/>
        <end position="1228"/>
    </location>
</feature>
<feature type="domain" description="Cadherin" evidence="11">
    <location>
        <begin position="601"/>
        <end position="694"/>
    </location>
</feature>
<comment type="caution">
    <text evidence="12">The sequence shown here is derived from an EMBL/GenBank/DDBJ whole genome shotgun (WGS) entry which is preliminary data.</text>
</comment>
<comment type="subcellular location">
    <subcellularLocation>
        <location evidence="2">Membrane</location>
    </subcellularLocation>
    <subcellularLocation>
        <location evidence="3">Secreted</location>
    </subcellularLocation>
</comment>
<dbReference type="GO" id="GO:0007156">
    <property type="term" value="P:homophilic cell adhesion via plasma membrane adhesion molecules"/>
    <property type="evidence" value="ECO:0007669"/>
    <property type="project" value="InterPro"/>
</dbReference>
<feature type="domain" description="Cadherin" evidence="11">
    <location>
        <begin position="827"/>
        <end position="903"/>
    </location>
</feature>